<dbReference type="EMBL" id="JACGWK010000014">
    <property type="protein sequence ID" value="KAL0316998.1"/>
    <property type="molecule type" value="Genomic_DNA"/>
</dbReference>
<evidence type="ECO:0000256" key="2">
    <source>
        <dbReference type="ARBA" id="ARBA00023015"/>
    </source>
</evidence>
<reference evidence="8" key="1">
    <citation type="submission" date="2020-06" db="EMBL/GenBank/DDBJ databases">
        <authorList>
            <person name="Li T."/>
            <person name="Hu X."/>
            <person name="Zhang T."/>
            <person name="Song X."/>
            <person name="Zhang H."/>
            <person name="Dai N."/>
            <person name="Sheng W."/>
            <person name="Hou X."/>
            <person name="Wei L."/>
        </authorList>
    </citation>
    <scope>NUCLEOTIDE SEQUENCE</scope>
    <source>
        <strain evidence="8">G01</strain>
        <tissue evidence="8">Leaf</tissue>
    </source>
</reference>
<feature type="region of interest" description="Disordered" evidence="6">
    <location>
        <begin position="80"/>
        <end position="102"/>
    </location>
</feature>
<dbReference type="PROSITE" id="PS50811">
    <property type="entry name" value="WRKY"/>
    <property type="match status" value="1"/>
</dbReference>
<dbReference type="SMART" id="SM00774">
    <property type="entry name" value="WRKY"/>
    <property type="match status" value="1"/>
</dbReference>
<dbReference type="AlphaFoldDB" id="A0AAW2LDJ6"/>
<organism evidence="8">
    <name type="scientific">Sesamum angustifolium</name>
    <dbReference type="NCBI Taxonomy" id="2727405"/>
    <lineage>
        <taxon>Eukaryota</taxon>
        <taxon>Viridiplantae</taxon>
        <taxon>Streptophyta</taxon>
        <taxon>Embryophyta</taxon>
        <taxon>Tracheophyta</taxon>
        <taxon>Spermatophyta</taxon>
        <taxon>Magnoliopsida</taxon>
        <taxon>eudicotyledons</taxon>
        <taxon>Gunneridae</taxon>
        <taxon>Pentapetalae</taxon>
        <taxon>asterids</taxon>
        <taxon>lamiids</taxon>
        <taxon>Lamiales</taxon>
        <taxon>Pedaliaceae</taxon>
        <taxon>Sesamum</taxon>
    </lineage>
</organism>
<evidence type="ECO:0000256" key="5">
    <source>
        <dbReference type="ARBA" id="ARBA00023242"/>
    </source>
</evidence>
<dbReference type="InterPro" id="IPR003657">
    <property type="entry name" value="WRKY_dom"/>
</dbReference>
<dbReference type="GO" id="GO:0043565">
    <property type="term" value="F:sequence-specific DNA binding"/>
    <property type="evidence" value="ECO:0007669"/>
    <property type="project" value="InterPro"/>
</dbReference>
<keyword evidence="4" id="KW-0804">Transcription</keyword>
<dbReference type="PANTHER" id="PTHR31282">
    <property type="entry name" value="WRKY TRANSCRIPTION FACTOR 21-RELATED"/>
    <property type="match status" value="1"/>
</dbReference>
<keyword evidence="2" id="KW-0805">Transcription regulation</keyword>
<evidence type="ECO:0000256" key="4">
    <source>
        <dbReference type="ARBA" id="ARBA00023163"/>
    </source>
</evidence>
<feature type="domain" description="WRKY" evidence="7">
    <location>
        <begin position="116"/>
        <end position="178"/>
    </location>
</feature>
<protein>
    <submittedName>
        <fullName evidence="8">WRKY DNA-binding transcription factor 70</fullName>
    </submittedName>
</protein>
<comment type="subcellular location">
    <subcellularLocation>
        <location evidence="1">Nucleus</location>
    </subcellularLocation>
</comment>
<dbReference type="InterPro" id="IPR044810">
    <property type="entry name" value="WRKY_plant"/>
</dbReference>
<evidence type="ECO:0000256" key="1">
    <source>
        <dbReference type="ARBA" id="ARBA00004123"/>
    </source>
</evidence>
<name>A0AAW2LDJ6_9LAMI</name>
<sequence length="320" mass="35905">MGCLGTENLHAESWKRLMVVELLKGRDKATRLRALLQDPRPHQHPVSAEQLAVEIFRSFSESLSVLSSGVHVASAQIPAVDSGRSSSCSGDSKKKPGVKDRRGCYKRRRTADTRVIVSSTMEDGCAWRKYGQKVILNSEYPRCYYRCTHKYEGCKATKQVQRIKEDPITYQTTYFNKHTCKETPRAPHLIIHSDPIEPNLISFQAPEAQDHTPPMIHTVKQESYKGDNLSEDQDLSDDQAKSSLLQDPWQDIMGGLESSGYKPAVWTSMIMSSSYQEEVASAGFHHSSDDQSAGLHGLDLEVDQLGDIDNILPNCFDDLY</sequence>
<dbReference type="GO" id="GO:0003700">
    <property type="term" value="F:DNA-binding transcription factor activity"/>
    <property type="evidence" value="ECO:0007669"/>
    <property type="project" value="InterPro"/>
</dbReference>
<accession>A0AAW2LDJ6</accession>
<dbReference type="GO" id="GO:0005634">
    <property type="term" value="C:nucleus"/>
    <property type="evidence" value="ECO:0007669"/>
    <property type="project" value="UniProtKB-SubCell"/>
</dbReference>
<keyword evidence="5" id="KW-0539">Nucleus</keyword>
<feature type="compositionally biased region" description="Basic and acidic residues" evidence="6">
    <location>
        <begin position="91"/>
        <end position="102"/>
    </location>
</feature>
<dbReference type="Pfam" id="PF03106">
    <property type="entry name" value="WRKY"/>
    <property type="match status" value="1"/>
</dbReference>
<gene>
    <name evidence="8" type="ORF">Sangu_2114100</name>
</gene>
<evidence type="ECO:0000256" key="3">
    <source>
        <dbReference type="ARBA" id="ARBA00023125"/>
    </source>
</evidence>
<evidence type="ECO:0000313" key="8">
    <source>
        <dbReference type="EMBL" id="KAL0316998.1"/>
    </source>
</evidence>
<comment type="caution">
    <text evidence="8">The sequence shown here is derived from an EMBL/GenBank/DDBJ whole genome shotgun (WGS) entry which is preliminary data.</text>
</comment>
<keyword evidence="3 8" id="KW-0238">DNA-binding</keyword>
<evidence type="ECO:0000259" key="7">
    <source>
        <dbReference type="PROSITE" id="PS50811"/>
    </source>
</evidence>
<reference evidence="8" key="2">
    <citation type="journal article" date="2024" name="Plant">
        <title>Genomic evolution and insights into agronomic trait innovations of Sesamum species.</title>
        <authorList>
            <person name="Miao H."/>
            <person name="Wang L."/>
            <person name="Qu L."/>
            <person name="Liu H."/>
            <person name="Sun Y."/>
            <person name="Le M."/>
            <person name="Wang Q."/>
            <person name="Wei S."/>
            <person name="Zheng Y."/>
            <person name="Lin W."/>
            <person name="Duan Y."/>
            <person name="Cao H."/>
            <person name="Xiong S."/>
            <person name="Wang X."/>
            <person name="Wei L."/>
            <person name="Li C."/>
            <person name="Ma Q."/>
            <person name="Ju M."/>
            <person name="Zhao R."/>
            <person name="Li G."/>
            <person name="Mu C."/>
            <person name="Tian Q."/>
            <person name="Mei H."/>
            <person name="Zhang T."/>
            <person name="Gao T."/>
            <person name="Zhang H."/>
        </authorList>
    </citation>
    <scope>NUCLEOTIDE SEQUENCE</scope>
    <source>
        <strain evidence="8">G01</strain>
    </source>
</reference>
<evidence type="ECO:0000256" key="6">
    <source>
        <dbReference type="SAM" id="MobiDB-lite"/>
    </source>
</evidence>
<dbReference type="SUPFAM" id="SSF118290">
    <property type="entry name" value="WRKY DNA-binding domain"/>
    <property type="match status" value="1"/>
</dbReference>
<dbReference type="Gene3D" id="2.20.25.80">
    <property type="entry name" value="WRKY domain"/>
    <property type="match status" value="1"/>
</dbReference>
<proteinExistence type="predicted"/>
<dbReference type="InterPro" id="IPR036576">
    <property type="entry name" value="WRKY_dom_sf"/>
</dbReference>